<keyword evidence="2" id="KW-0677">Repeat</keyword>
<dbReference type="RefSeq" id="XP_013233464.1">
    <property type="nucleotide sequence ID" value="XM_013378010.1"/>
</dbReference>
<dbReference type="SUPFAM" id="SSF50978">
    <property type="entry name" value="WD40 repeat-like"/>
    <property type="match status" value="2"/>
</dbReference>
<feature type="region of interest" description="Disordered" evidence="4">
    <location>
        <begin position="421"/>
        <end position="494"/>
    </location>
</feature>
<proteinExistence type="predicted"/>
<feature type="compositionally biased region" description="Low complexity" evidence="4">
    <location>
        <begin position="655"/>
        <end position="700"/>
    </location>
</feature>
<feature type="repeat" description="WD" evidence="3">
    <location>
        <begin position="127"/>
        <end position="159"/>
    </location>
</feature>
<dbReference type="EMBL" id="HG675733">
    <property type="protein sequence ID" value="CDJ42714.1"/>
    <property type="molecule type" value="Genomic_DNA"/>
</dbReference>
<dbReference type="PANTHER" id="PTHR15574:SF40">
    <property type="entry name" value="WD AND TETRATRICOPEPTIDE REPEATS PROTEIN 1"/>
    <property type="match status" value="1"/>
</dbReference>
<feature type="compositionally biased region" description="Low complexity" evidence="4">
    <location>
        <begin position="421"/>
        <end position="449"/>
    </location>
</feature>
<dbReference type="InterPro" id="IPR001680">
    <property type="entry name" value="WD40_rpt"/>
</dbReference>
<feature type="compositionally biased region" description="Low complexity" evidence="4">
    <location>
        <begin position="566"/>
        <end position="629"/>
    </location>
</feature>
<feature type="compositionally biased region" description="Low complexity" evidence="4">
    <location>
        <begin position="803"/>
        <end position="818"/>
    </location>
</feature>
<feature type="region of interest" description="Disordered" evidence="4">
    <location>
        <begin position="522"/>
        <end position="830"/>
    </location>
</feature>
<reference evidence="5" key="1">
    <citation type="submission" date="2013-10" db="EMBL/GenBank/DDBJ databases">
        <title>Genomic analysis of the causative agents of coccidiosis in chickens.</title>
        <authorList>
            <person name="Reid A.J."/>
            <person name="Blake D."/>
            <person name="Billington K."/>
            <person name="Browne H."/>
            <person name="Dunn M."/>
            <person name="Hung S."/>
            <person name="Kawahara F."/>
            <person name="Miranda-Saavedra D."/>
            <person name="Mourier T."/>
            <person name="Nagra H."/>
            <person name="Otto T.D."/>
            <person name="Rawlings N."/>
            <person name="Sanchez A."/>
            <person name="Sanders M."/>
            <person name="Subramaniam C."/>
            <person name="Tay Y."/>
            <person name="Dear P."/>
            <person name="Doerig C."/>
            <person name="Gruber A."/>
            <person name="Parkinson J."/>
            <person name="Shirley M."/>
            <person name="Wan K.L."/>
            <person name="Berriman M."/>
            <person name="Tomley F."/>
            <person name="Pain A."/>
        </authorList>
    </citation>
    <scope>NUCLEOTIDE SEQUENCE [LARGE SCALE GENOMIC DNA]</scope>
    <source>
        <strain evidence="5">Houghton</strain>
    </source>
</reference>
<evidence type="ECO:0000256" key="3">
    <source>
        <dbReference type="PROSITE-ProRule" id="PRU00221"/>
    </source>
</evidence>
<feature type="compositionally biased region" description="Basic and acidic residues" evidence="4">
    <location>
        <begin position="1048"/>
        <end position="1064"/>
    </location>
</feature>
<dbReference type="VEuPathDB" id="ToxoDB:ETH2_0855400"/>
<feature type="compositionally biased region" description="Low complexity" evidence="4">
    <location>
        <begin position="770"/>
        <end position="785"/>
    </location>
</feature>
<organism evidence="5 6">
    <name type="scientific">Eimeria tenella</name>
    <name type="common">Coccidian parasite</name>
    <dbReference type="NCBI Taxonomy" id="5802"/>
    <lineage>
        <taxon>Eukaryota</taxon>
        <taxon>Sar</taxon>
        <taxon>Alveolata</taxon>
        <taxon>Apicomplexa</taxon>
        <taxon>Conoidasida</taxon>
        <taxon>Coccidia</taxon>
        <taxon>Eucoccidiorida</taxon>
        <taxon>Eimeriorina</taxon>
        <taxon>Eimeriidae</taxon>
        <taxon>Eimeria</taxon>
    </lineage>
</organism>
<feature type="compositionally biased region" description="Low complexity" evidence="4">
    <location>
        <begin position="983"/>
        <end position="1014"/>
    </location>
</feature>
<feature type="compositionally biased region" description="Gly residues" evidence="4">
    <location>
        <begin position="919"/>
        <end position="929"/>
    </location>
</feature>
<dbReference type="GO" id="GO:0080008">
    <property type="term" value="C:Cul4-RING E3 ubiquitin ligase complex"/>
    <property type="evidence" value="ECO:0007669"/>
    <property type="project" value="TreeGrafter"/>
</dbReference>
<dbReference type="PANTHER" id="PTHR15574">
    <property type="entry name" value="WD REPEAT DOMAIN-CONTAINING FAMILY"/>
    <property type="match status" value="1"/>
</dbReference>
<accession>U6L282</accession>
<gene>
    <name evidence="5" type="ORF">ETH_00032170</name>
</gene>
<protein>
    <submittedName>
        <fullName evidence="5">LOC100036835 protein, related</fullName>
    </submittedName>
</protein>
<evidence type="ECO:0000256" key="2">
    <source>
        <dbReference type="ARBA" id="ARBA00022737"/>
    </source>
</evidence>
<feature type="compositionally biased region" description="Low complexity" evidence="4">
    <location>
        <begin position="464"/>
        <end position="481"/>
    </location>
</feature>
<keyword evidence="6" id="KW-1185">Reference proteome</keyword>
<dbReference type="InterPro" id="IPR015943">
    <property type="entry name" value="WD40/YVTN_repeat-like_dom_sf"/>
</dbReference>
<dbReference type="InterPro" id="IPR045151">
    <property type="entry name" value="DCAF8"/>
</dbReference>
<keyword evidence="1 3" id="KW-0853">WD repeat</keyword>
<dbReference type="Pfam" id="PF00400">
    <property type="entry name" value="WD40"/>
    <property type="match status" value="1"/>
</dbReference>
<evidence type="ECO:0000313" key="5">
    <source>
        <dbReference type="EMBL" id="CDJ42714.1"/>
    </source>
</evidence>
<feature type="compositionally biased region" description="Low complexity" evidence="4">
    <location>
        <begin position="723"/>
        <end position="742"/>
    </location>
</feature>
<feature type="compositionally biased region" description="Basic and acidic residues" evidence="4">
    <location>
        <begin position="1108"/>
        <end position="1119"/>
    </location>
</feature>
<feature type="compositionally biased region" description="Low complexity" evidence="4">
    <location>
        <begin position="868"/>
        <end position="887"/>
    </location>
</feature>
<feature type="region of interest" description="Disordered" evidence="4">
    <location>
        <begin position="868"/>
        <end position="933"/>
    </location>
</feature>
<evidence type="ECO:0000256" key="1">
    <source>
        <dbReference type="ARBA" id="ARBA00022574"/>
    </source>
</evidence>
<feature type="compositionally biased region" description="Low complexity" evidence="4">
    <location>
        <begin position="525"/>
        <end position="539"/>
    </location>
</feature>
<dbReference type="PROSITE" id="PS50082">
    <property type="entry name" value="WD_REPEATS_2"/>
    <property type="match status" value="1"/>
</dbReference>
<feature type="compositionally biased region" description="Low complexity" evidence="4">
    <location>
        <begin position="1090"/>
        <end position="1104"/>
    </location>
</feature>
<dbReference type="InterPro" id="IPR036322">
    <property type="entry name" value="WD40_repeat_dom_sf"/>
</dbReference>
<dbReference type="GeneID" id="25255500"/>
<name>U6L282_EIMTE</name>
<evidence type="ECO:0000313" key="6">
    <source>
        <dbReference type="Proteomes" id="UP000030747"/>
    </source>
</evidence>
<feature type="compositionally biased region" description="Polar residues" evidence="4">
    <location>
        <begin position="1019"/>
        <end position="1030"/>
    </location>
</feature>
<feature type="compositionally biased region" description="Low complexity" evidence="4">
    <location>
        <begin position="1066"/>
        <end position="1077"/>
    </location>
</feature>
<feature type="compositionally biased region" description="Polar residues" evidence="4">
    <location>
        <begin position="786"/>
        <end position="799"/>
    </location>
</feature>
<dbReference type="Gene3D" id="2.130.10.10">
    <property type="entry name" value="YVTN repeat-like/Quinoprotein amine dehydrogenase"/>
    <property type="match status" value="2"/>
</dbReference>
<reference evidence="5" key="2">
    <citation type="submission" date="2013-10" db="EMBL/GenBank/DDBJ databases">
        <authorList>
            <person name="Aslett M."/>
        </authorList>
    </citation>
    <scope>NUCLEOTIDE SEQUENCE [LARGE SCALE GENOMIC DNA]</scope>
    <source>
        <strain evidence="5">Houghton</strain>
    </source>
</reference>
<dbReference type="GO" id="GO:0005737">
    <property type="term" value="C:cytoplasm"/>
    <property type="evidence" value="ECO:0007669"/>
    <property type="project" value="TreeGrafter"/>
</dbReference>
<dbReference type="OrthoDB" id="347387at2759"/>
<evidence type="ECO:0000256" key="4">
    <source>
        <dbReference type="SAM" id="MobiDB-lite"/>
    </source>
</evidence>
<dbReference type="PROSITE" id="PS50294">
    <property type="entry name" value="WD_REPEATS_REGION"/>
    <property type="match status" value="1"/>
</dbReference>
<sequence>MDKDGCHSQQGPSEPVGSGRVPQLTPCDSKKAFACVVSGVDSEHDETNSDSSWALRATILQLRSRGRGPWGGCKLLLDRGSQRLLGSSSMSSIPTRSRLLSANCYWRMRSQYMNLSGPGFFKTSYRYRGHEGCVNAIKFHPTQPWLFSGGDDLRLLIWEPRVWPRTPKAVLPTEHSDNIFCIDFDTLGSRALTAANDGLVTRISLSSAAATAEASESRDFYSIYGRLHAPSVEEMRSLSLPLTHPEASTRLSVTESGDASATATDAGVAPATTATAAAAAAAAAAIVRNNLDILVAADEELILFPRSRTRACFEAKFIDTAGQIAAAALESGFVALADFRERPLVTHPVMRNTGDFTSVDPHIPRPYHLAYAGSCGAGILDLRTARPFMRLRVPAVIGDAEGEDTKLSTWRRSRIINSSRSRSRSSCSRSRCSSSSSNNSSSSSSDSSGGSSGTFSASRHAVASGSSSDTRSRSSSRGHGSSSRRSRWSSSGSRLYEEVHEMMRIPNRWCGWRWHRGRRGREGLRTSSAGDTAGSGSAAVVECPSPVVRSARRRLNSRGDRDSRQNIRSSSSSRQSSRSHSSSSRQNSRSGSRQSNSRNCQGSRSSSRQSSCSSRQSSRTSSGDSSTQRPADTQGVRLGRGGRRSLRLLRGGGNRNLNTKPFSDTSDATATAAASSVRSRSVSFSNGKGSSSSSRSNSRSPDGDSAETKKEVSSTSGKRRCIRSSSKCSNSGSENNSSSSIRARGSPHTEHRFRSQHAVAAVAAGTSPVSSETQQEQLQTRQETSIRGTPQGHSLNVNDSQEEQQQNQLPQREGTSSSRSRRLRRRAAARDTAVALRLVGASLRPGSGISPAYALAALAAAGESAASMLSVGSPPGSSRRSSAVESSLGASHEEGAQASDVPPTAGVHTRASSSRRSRGCGGTVSGAAGGRPRTSYGQALMDAFNLEFDEAGQLRRRGGPLQAWGGPTFVSGQREGDRRTDEASSSPAAPAVSAGETAATRTDTAADAVVAAREGGSGLSSSAERLSGCNSPCPDEGRCPRRRSRGRLSRERSHDERSQGDRSQDGQSAAGRSSGIRSRARSTDSESRSRSSGGRSRQRSLGRQSRGRSSDRPRIRPADHAMSGASAEIRAALREAEAVAAQLPAIRFPTYRTVSREPLGARKVYEGKRLSDVPFVEMIDKIVFSWDGKLLLAIRRRKEPLLYSTDWELPLFELQSEGYTNVTTMKGGCFLTDMKHVACGSEDLQVHIWCLPTPLPVKPTATKPLRRLTCLRGHLCVVNCCASPAPQSPLGLWGPPMLATSGVEKMVRVWTCEYSRDEDDCDRYPFDGRFITQETTEDFVTIARFNRATPASERPVFSVQPIFGVLSNYAEEDASN</sequence>
<feature type="region of interest" description="Disordered" evidence="4">
    <location>
        <begin position="957"/>
        <end position="1124"/>
    </location>
</feature>
<dbReference type="Proteomes" id="UP000030747">
    <property type="component" value="Unassembled WGS sequence"/>
</dbReference>
<dbReference type="VEuPathDB" id="ToxoDB:ETH_00032170"/>
<feature type="region of interest" description="Disordered" evidence="4">
    <location>
        <begin position="1"/>
        <end position="23"/>
    </location>
</feature>
<dbReference type="GO" id="GO:0045717">
    <property type="term" value="P:negative regulation of fatty acid biosynthetic process"/>
    <property type="evidence" value="ECO:0007669"/>
    <property type="project" value="TreeGrafter"/>
</dbReference>
<dbReference type="SMART" id="SM00320">
    <property type="entry name" value="WD40"/>
    <property type="match status" value="4"/>
</dbReference>